<evidence type="ECO:0000313" key="2">
    <source>
        <dbReference type="Proteomes" id="UP000242715"/>
    </source>
</evidence>
<dbReference type="Proteomes" id="UP000242715">
    <property type="component" value="Unassembled WGS sequence"/>
</dbReference>
<name>A0A2Z6MYI5_TRISU</name>
<dbReference type="EMBL" id="DF973239">
    <property type="protein sequence ID" value="GAU21917.1"/>
    <property type="molecule type" value="Genomic_DNA"/>
</dbReference>
<proteinExistence type="predicted"/>
<dbReference type="AlphaFoldDB" id="A0A2Z6MYI5"/>
<organism evidence="1 2">
    <name type="scientific">Trifolium subterraneum</name>
    <name type="common">Subterranean clover</name>
    <dbReference type="NCBI Taxonomy" id="3900"/>
    <lineage>
        <taxon>Eukaryota</taxon>
        <taxon>Viridiplantae</taxon>
        <taxon>Streptophyta</taxon>
        <taxon>Embryophyta</taxon>
        <taxon>Tracheophyta</taxon>
        <taxon>Spermatophyta</taxon>
        <taxon>Magnoliopsida</taxon>
        <taxon>eudicotyledons</taxon>
        <taxon>Gunneridae</taxon>
        <taxon>Pentapetalae</taxon>
        <taxon>rosids</taxon>
        <taxon>fabids</taxon>
        <taxon>Fabales</taxon>
        <taxon>Fabaceae</taxon>
        <taxon>Papilionoideae</taxon>
        <taxon>50 kb inversion clade</taxon>
        <taxon>NPAAA clade</taxon>
        <taxon>Hologalegina</taxon>
        <taxon>IRL clade</taxon>
        <taxon>Trifolieae</taxon>
        <taxon>Trifolium</taxon>
    </lineage>
</organism>
<gene>
    <name evidence="1" type="ORF">TSUD_34140</name>
</gene>
<protein>
    <recommendedName>
        <fullName evidence="3">Reverse transcriptase domain-containing protein</fullName>
    </recommendedName>
</protein>
<sequence>MFKGCAISRDPVVISHLQYADDTMCIGEASAENLWTLKAILRSFEMASGLKVNFLKSGLMGINVGGVQREKSRAPWKEVLVAKYGNHILNQLDWSAVRIPSFASQWWKNLWALDKVVDSKNWLYESIDRILGNGTSTKYWTSRWIGDAPLSVKFPRLFSLSNFKDGMLVTWEKEMGRLELDFFLAEEYLSMRGKSCCPIERGVEWGTISVGRRLLEMGS</sequence>
<reference evidence="2" key="1">
    <citation type="journal article" date="2017" name="Front. Plant Sci.">
        <title>Climate Clever Clovers: New Paradigm to Reduce the Environmental Footprint of Ruminants by Breeding Low Methanogenic Forages Utilizing Haplotype Variation.</title>
        <authorList>
            <person name="Kaur P."/>
            <person name="Appels R."/>
            <person name="Bayer P.E."/>
            <person name="Keeble-Gagnere G."/>
            <person name="Wang J."/>
            <person name="Hirakawa H."/>
            <person name="Shirasawa K."/>
            <person name="Vercoe P."/>
            <person name="Stefanova K."/>
            <person name="Durmic Z."/>
            <person name="Nichols P."/>
            <person name="Revell C."/>
            <person name="Isobe S.N."/>
            <person name="Edwards D."/>
            <person name="Erskine W."/>
        </authorList>
    </citation>
    <scope>NUCLEOTIDE SEQUENCE [LARGE SCALE GENOMIC DNA]</scope>
    <source>
        <strain evidence="2">cv. Daliak</strain>
    </source>
</reference>
<evidence type="ECO:0008006" key="3">
    <source>
        <dbReference type="Google" id="ProtNLM"/>
    </source>
</evidence>
<keyword evidence="2" id="KW-1185">Reference proteome</keyword>
<accession>A0A2Z6MYI5</accession>
<evidence type="ECO:0000313" key="1">
    <source>
        <dbReference type="EMBL" id="GAU21917.1"/>
    </source>
</evidence>
<dbReference type="OrthoDB" id="1435333at2759"/>